<proteinExistence type="predicted"/>
<organism evidence="2 3">
    <name type="scientific">Paracoccus yeei</name>
    <dbReference type="NCBI Taxonomy" id="147645"/>
    <lineage>
        <taxon>Bacteria</taxon>
        <taxon>Pseudomonadati</taxon>
        <taxon>Pseudomonadota</taxon>
        <taxon>Alphaproteobacteria</taxon>
        <taxon>Rhodobacterales</taxon>
        <taxon>Paracoccaceae</taxon>
        <taxon>Paracoccus</taxon>
    </lineage>
</organism>
<dbReference type="AlphaFoldDB" id="A0A1V0GQP1"/>
<keyword evidence="3" id="KW-1185">Reference proteome</keyword>
<sequence length="159" mass="16713">MALWVLTGSLVAVGSIYAGFELVQALTSRRALWWDSLLDWSAVSLGAVLGWALEAGQRPIQMGAIASVAVVAVVGVAVRASKLSGRKVGSGAPSPTFVSGVRMRGAEGQPAAILTGRAKNFRAKPSSPFCQSWIALTLSCYSYSWFHSGSTKRAKKKAA</sequence>
<evidence type="ECO:0000313" key="2">
    <source>
        <dbReference type="EMBL" id="ARC36175.1"/>
    </source>
</evidence>
<dbReference type="STRING" id="147645.A6J80_07120"/>
<protein>
    <submittedName>
        <fullName evidence="2">Uncharacterized protein</fullName>
    </submittedName>
</protein>
<dbReference type="KEGG" id="pye:A6J80_07120"/>
<evidence type="ECO:0000256" key="1">
    <source>
        <dbReference type="SAM" id="Phobius"/>
    </source>
</evidence>
<accession>A0A1V0GQP1</accession>
<feature type="transmembrane region" description="Helical" evidence="1">
    <location>
        <begin position="60"/>
        <end position="78"/>
    </location>
</feature>
<reference evidence="2" key="1">
    <citation type="submission" date="2017-12" db="EMBL/GenBank/DDBJ databases">
        <title>FDA dAtabase for Regulatory Grade micrObial Sequences (FDA-ARGOS): Supporting development and validation of Infectious Disease Dx tests.</title>
        <authorList>
            <person name="Campos J."/>
            <person name="Goldberg B."/>
            <person name="Tallon L."/>
            <person name="Sadzewicz L."/>
            <person name="Sengamalay N."/>
            <person name="Ott S."/>
            <person name="Godinez A."/>
            <person name="Nagaraj S."/>
            <person name="Vyas G."/>
            <person name="Aluvathingal J."/>
            <person name="Nadendla S."/>
            <person name="Geyer C."/>
            <person name="Nandy P."/>
            <person name="Hobson J."/>
            <person name="Sichtig H."/>
        </authorList>
    </citation>
    <scope>NUCLEOTIDE SEQUENCE</scope>
    <source>
        <strain evidence="2">FDAARGOS_252</strain>
    </source>
</reference>
<gene>
    <name evidence="2" type="ORF">A6J80_07120</name>
</gene>
<keyword evidence="1" id="KW-0472">Membrane</keyword>
<evidence type="ECO:0000313" key="3">
    <source>
        <dbReference type="Proteomes" id="UP000191257"/>
    </source>
</evidence>
<dbReference type="EMBL" id="CP020442">
    <property type="protein sequence ID" value="ARC36175.1"/>
    <property type="molecule type" value="Genomic_DNA"/>
</dbReference>
<keyword evidence="1" id="KW-0812">Transmembrane</keyword>
<name>A0A1V0GQP1_9RHOB</name>
<dbReference type="Proteomes" id="UP000191257">
    <property type="component" value="Chromosome"/>
</dbReference>
<keyword evidence="1" id="KW-1133">Transmembrane helix</keyword>